<dbReference type="PROSITE" id="PS51352">
    <property type="entry name" value="THIOREDOXIN_2"/>
    <property type="match status" value="1"/>
</dbReference>
<feature type="signal peptide" evidence="1">
    <location>
        <begin position="1"/>
        <end position="22"/>
    </location>
</feature>
<evidence type="ECO:0000313" key="4">
    <source>
        <dbReference type="Proteomes" id="UP001147830"/>
    </source>
</evidence>
<dbReference type="PANTHER" id="PTHR42852">
    <property type="entry name" value="THIOL:DISULFIDE INTERCHANGE PROTEIN DSBE"/>
    <property type="match status" value="1"/>
</dbReference>
<feature type="domain" description="Thioredoxin" evidence="2">
    <location>
        <begin position="23"/>
        <end position="165"/>
    </location>
</feature>
<dbReference type="AlphaFoldDB" id="A0A9X2WC99"/>
<dbReference type="InterPro" id="IPR036249">
    <property type="entry name" value="Thioredoxin-like_sf"/>
</dbReference>
<reference evidence="3" key="2">
    <citation type="submission" date="2022-08" db="EMBL/GenBank/DDBJ databases">
        <authorList>
            <person name="Dong C."/>
        </authorList>
    </citation>
    <scope>NUCLEOTIDE SEQUENCE</scope>
    <source>
        <strain evidence="3">59MF3M-4</strain>
    </source>
</reference>
<dbReference type="SUPFAM" id="SSF52833">
    <property type="entry name" value="Thioredoxin-like"/>
    <property type="match status" value="1"/>
</dbReference>
<dbReference type="Proteomes" id="UP001147830">
    <property type="component" value="Unassembled WGS sequence"/>
</dbReference>
<dbReference type="EMBL" id="JAOANI010000004">
    <property type="protein sequence ID" value="MCT7357659.1"/>
    <property type="molecule type" value="Genomic_DNA"/>
</dbReference>
<dbReference type="RefSeq" id="WP_260974595.1">
    <property type="nucleotide sequence ID" value="NZ_JAOANI010000004.1"/>
</dbReference>
<reference evidence="3" key="1">
    <citation type="journal article" date="2022" name="Front. Microbiol.">
        <title>Genome-based taxonomic rearrangement of Oceanobacter-related bacteria including the description of Thalassolituus hydrocarbonoclasticus sp. nov. and Thalassolituus pacificus sp. nov. and emended description of the genus Thalassolituus.</title>
        <authorList>
            <person name="Dong C."/>
            <person name="Wei L."/>
            <person name="Wang J."/>
            <person name="Lai Q."/>
            <person name="Huang Z."/>
            <person name="Shao Z."/>
        </authorList>
    </citation>
    <scope>NUCLEOTIDE SEQUENCE</scope>
    <source>
        <strain evidence="3">59MF3M-4</strain>
    </source>
</reference>
<dbReference type="Gene3D" id="3.40.30.10">
    <property type="entry name" value="Glutaredoxin"/>
    <property type="match status" value="1"/>
</dbReference>
<dbReference type="InterPro" id="IPR013766">
    <property type="entry name" value="Thioredoxin_domain"/>
</dbReference>
<evidence type="ECO:0000259" key="2">
    <source>
        <dbReference type="PROSITE" id="PS51352"/>
    </source>
</evidence>
<evidence type="ECO:0000313" key="3">
    <source>
        <dbReference type="EMBL" id="MCT7357659.1"/>
    </source>
</evidence>
<protein>
    <submittedName>
        <fullName evidence="3">TlpA family protein disulfide reductase</fullName>
    </submittedName>
</protein>
<proteinExistence type="predicted"/>
<gene>
    <name evidence="3" type="ORF">NYR02_01315</name>
</gene>
<feature type="chain" id="PRO_5040779729" evidence="1">
    <location>
        <begin position="23"/>
        <end position="166"/>
    </location>
</feature>
<sequence>MRLLITTALLLTTLLTSSLSLALETGDKAPAFKLPLLTQKGQLSLASYKGKVVYVDFWASWCGPCRKSLPLLNELRAELKGQGFEVLAINLDEDVKDARAFLKEFPVSYPTLYDGEGKTPTAFGLRGMPTSYLIDRQGRVQSVHQGFKPSDISKIRAEVIQQLKQK</sequence>
<dbReference type="GO" id="GO:0016491">
    <property type="term" value="F:oxidoreductase activity"/>
    <property type="evidence" value="ECO:0007669"/>
    <property type="project" value="InterPro"/>
</dbReference>
<dbReference type="InterPro" id="IPR013740">
    <property type="entry name" value="Redoxin"/>
</dbReference>
<keyword evidence="4" id="KW-1185">Reference proteome</keyword>
<dbReference type="PANTHER" id="PTHR42852:SF18">
    <property type="entry name" value="CHROMOSOME UNDETERMINED SCAFFOLD_47, WHOLE GENOME SHOTGUN SEQUENCE"/>
    <property type="match status" value="1"/>
</dbReference>
<accession>A0A9X2WC99</accession>
<name>A0A9X2WC99_9GAMM</name>
<organism evidence="3 4">
    <name type="scientific">Thalassolituus pacificus</name>
    <dbReference type="NCBI Taxonomy" id="2975440"/>
    <lineage>
        <taxon>Bacteria</taxon>
        <taxon>Pseudomonadati</taxon>
        <taxon>Pseudomonadota</taxon>
        <taxon>Gammaproteobacteria</taxon>
        <taxon>Oceanospirillales</taxon>
        <taxon>Oceanospirillaceae</taxon>
        <taxon>Thalassolituus</taxon>
    </lineage>
</organism>
<dbReference type="CDD" id="cd02966">
    <property type="entry name" value="TlpA_like_family"/>
    <property type="match status" value="1"/>
</dbReference>
<dbReference type="Pfam" id="PF08534">
    <property type="entry name" value="Redoxin"/>
    <property type="match status" value="1"/>
</dbReference>
<evidence type="ECO:0000256" key="1">
    <source>
        <dbReference type="SAM" id="SignalP"/>
    </source>
</evidence>
<keyword evidence="1" id="KW-0732">Signal</keyword>
<dbReference type="InterPro" id="IPR050553">
    <property type="entry name" value="Thioredoxin_ResA/DsbE_sf"/>
</dbReference>
<comment type="caution">
    <text evidence="3">The sequence shown here is derived from an EMBL/GenBank/DDBJ whole genome shotgun (WGS) entry which is preliminary data.</text>
</comment>